<dbReference type="GO" id="GO:0032784">
    <property type="term" value="P:regulation of DNA-templated transcription elongation"/>
    <property type="evidence" value="ECO:0007669"/>
    <property type="project" value="UniProtKB-UniRule"/>
</dbReference>
<dbReference type="NCBIfam" id="NF001263">
    <property type="entry name" value="PRK00226.1-4"/>
    <property type="match status" value="1"/>
</dbReference>
<dbReference type="Pfam" id="PF01272">
    <property type="entry name" value="GreA_GreB"/>
    <property type="match status" value="1"/>
</dbReference>
<dbReference type="InterPro" id="IPR022691">
    <property type="entry name" value="Tscrpt_elong_fac_GreA/B_N"/>
</dbReference>
<dbReference type="InterPro" id="IPR006359">
    <property type="entry name" value="Tscrpt_elong_fac_GreA"/>
</dbReference>
<evidence type="ECO:0000256" key="7">
    <source>
        <dbReference type="ARBA" id="ARBA00030776"/>
    </source>
</evidence>
<feature type="domain" description="Transcription elongation factor GreA/GreB N-terminal" evidence="11">
    <location>
        <begin position="42"/>
        <end position="110"/>
    </location>
</feature>
<dbReference type="GO" id="GO:0070063">
    <property type="term" value="F:RNA polymerase binding"/>
    <property type="evidence" value="ECO:0007669"/>
    <property type="project" value="InterPro"/>
</dbReference>
<dbReference type="FunFam" id="1.10.287.180:FF:000001">
    <property type="entry name" value="Transcription elongation factor GreA"/>
    <property type="match status" value="1"/>
</dbReference>
<dbReference type="PROSITE" id="PS00829">
    <property type="entry name" value="GREAB_1"/>
    <property type="match status" value="1"/>
</dbReference>
<name>A0A2H0Z0D9_9BACT</name>
<dbReference type="SUPFAM" id="SSF46557">
    <property type="entry name" value="GreA transcript cleavage protein, N-terminal domain"/>
    <property type="match status" value="1"/>
</dbReference>
<keyword evidence="3 8" id="KW-0805">Transcription regulation</keyword>
<gene>
    <name evidence="8" type="primary">greA</name>
    <name evidence="12" type="ORF">COT23_01205</name>
</gene>
<evidence type="ECO:0000313" key="12">
    <source>
        <dbReference type="EMBL" id="PIS43452.1"/>
    </source>
</evidence>
<dbReference type="InterPro" id="IPR018151">
    <property type="entry name" value="TF_GreA/GreB_CS"/>
</dbReference>
<dbReference type="NCBIfam" id="TIGR01462">
    <property type="entry name" value="greA"/>
    <property type="match status" value="1"/>
</dbReference>
<evidence type="ECO:0000256" key="3">
    <source>
        <dbReference type="ARBA" id="ARBA00023015"/>
    </source>
</evidence>
<evidence type="ECO:0000256" key="9">
    <source>
        <dbReference type="RuleBase" id="RU000556"/>
    </source>
</evidence>
<evidence type="ECO:0000256" key="4">
    <source>
        <dbReference type="ARBA" id="ARBA00023125"/>
    </source>
</evidence>
<evidence type="ECO:0000256" key="5">
    <source>
        <dbReference type="ARBA" id="ARBA00023163"/>
    </source>
</evidence>
<evidence type="ECO:0000259" key="10">
    <source>
        <dbReference type="Pfam" id="PF01272"/>
    </source>
</evidence>
<dbReference type="Proteomes" id="UP000228687">
    <property type="component" value="Unassembled WGS sequence"/>
</dbReference>
<organism evidence="12 13">
    <name type="scientific">Candidatus Kaiserbacteria bacterium CG08_land_8_20_14_0_20_50_21</name>
    <dbReference type="NCBI Taxonomy" id="1974604"/>
    <lineage>
        <taxon>Bacteria</taxon>
        <taxon>Candidatus Kaiseribacteriota</taxon>
    </lineage>
</organism>
<dbReference type="Gene3D" id="3.10.50.30">
    <property type="entry name" value="Transcription elongation factor, GreA/GreB, C-terminal domain"/>
    <property type="match status" value="1"/>
</dbReference>
<dbReference type="PANTHER" id="PTHR30437:SF4">
    <property type="entry name" value="TRANSCRIPTION ELONGATION FACTOR GREA"/>
    <property type="match status" value="1"/>
</dbReference>
<comment type="caution">
    <text evidence="12">The sequence shown here is derived from an EMBL/GenBank/DDBJ whole genome shotgun (WGS) entry which is preliminary data.</text>
</comment>
<dbReference type="Gene3D" id="1.10.287.180">
    <property type="entry name" value="Transcription elongation factor, GreA/GreB, N-terminal domain"/>
    <property type="match status" value="1"/>
</dbReference>
<protein>
    <recommendedName>
        <fullName evidence="2 8">Transcription elongation factor GreA</fullName>
    </recommendedName>
    <alternativeName>
        <fullName evidence="7 8">Transcript cleavage factor GreA</fullName>
    </alternativeName>
</protein>
<dbReference type="SUPFAM" id="SSF54534">
    <property type="entry name" value="FKBP-like"/>
    <property type="match status" value="1"/>
</dbReference>
<proteinExistence type="inferred from homology"/>
<evidence type="ECO:0000256" key="8">
    <source>
        <dbReference type="HAMAP-Rule" id="MF_00105"/>
    </source>
</evidence>
<evidence type="ECO:0000256" key="6">
    <source>
        <dbReference type="ARBA" id="ARBA00024916"/>
    </source>
</evidence>
<dbReference type="InterPro" id="IPR036953">
    <property type="entry name" value="GreA/GreB_C_sf"/>
</dbReference>
<dbReference type="PANTHER" id="PTHR30437">
    <property type="entry name" value="TRANSCRIPTION ELONGATION FACTOR GREA"/>
    <property type="match status" value="1"/>
</dbReference>
<keyword evidence="4 8" id="KW-0238">DNA-binding</keyword>
<dbReference type="HAMAP" id="MF_00105">
    <property type="entry name" value="GreA_GreB"/>
    <property type="match status" value="1"/>
</dbReference>
<dbReference type="InterPro" id="IPR001437">
    <property type="entry name" value="Tscrpt_elong_fac_GreA/B_C"/>
</dbReference>
<keyword evidence="12" id="KW-0648">Protein biosynthesis</keyword>
<comment type="function">
    <text evidence="6 8 9">Necessary for efficient RNA polymerase transcription elongation past template-encoded arresting sites. The arresting sites in DNA have the property of trapping a certain fraction of elongating RNA polymerases that pass through, resulting in locked ternary complexes. Cleavage of the nascent transcript by cleavage factors such as GreA or GreB allows the resumption of elongation from the new 3'terminus. GreA releases sequences of 2 to 3 nucleotides.</text>
</comment>
<dbReference type="AlphaFoldDB" id="A0A2H0Z0D9"/>
<accession>A0A2H0Z0D9</accession>
<dbReference type="GO" id="GO:0003746">
    <property type="term" value="F:translation elongation factor activity"/>
    <property type="evidence" value="ECO:0007669"/>
    <property type="project" value="UniProtKB-KW"/>
</dbReference>
<reference evidence="13" key="1">
    <citation type="submission" date="2017-09" db="EMBL/GenBank/DDBJ databases">
        <title>Depth-based differentiation of microbial function through sediment-hosted aquifers and enrichment of novel symbionts in the deep terrestrial subsurface.</title>
        <authorList>
            <person name="Probst A.J."/>
            <person name="Ladd B."/>
            <person name="Jarett J.K."/>
            <person name="Geller-Mcgrath D.E."/>
            <person name="Sieber C.M.K."/>
            <person name="Emerson J.B."/>
            <person name="Anantharaman K."/>
            <person name="Thomas B.C."/>
            <person name="Malmstrom R."/>
            <person name="Stieglmeier M."/>
            <person name="Klingl A."/>
            <person name="Woyke T."/>
            <person name="Ryan C.M."/>
            <person name="Banfield J.F."/>
        </authorList>
    </citation>
    <scope>NUCLEOTIDE SEQUENCE [LARGE SCALE GENOMIC DNA]</scope>
</reference>
<feature type="domain" description="Transcription elongation factor GreA/GreB C-terminal" evidence="10">
    <location>
        <begin position="116"/>
        <end position="189"/>
    </location>
</feature>
<comment type="similarity">
    <text evidence="1 8 9">Belongs to the GreA/GreB family.</text>
</comment>
<keyword evidence="5 8" id="KW-0804">Transcription</keyword>
<evidence type="ECO:0000259" key="11">
    <source>
        <dbReference type="Pfam" id="PF03449"/>
    </source>
</evidence>
<dbReference type="Pfam" id="PF03449">
    <property type="entry name" value="GreA_GreB_N"/>
    <property type="match status" value="1"/>
</dbReference>
<dbReference type="InterPro" id="IPR023459">
    <property type="entry name" value="Tscrpt_elong_fac_GreA/B_fam"/>
</dbReference>
<evidence type="ECO:0000313" key="13">
    <source>
        <dbReference type="Proteomes" id="UP000228687"/>
    </source>
</evidence>
<dbReference type="EMBL" id="PEXT01000024">
    <property type="protein sequence ID" value="PIS43452.1"/>
    <property type="molecule type" value="Genomic_DNA"/>
</dbReference>
<dbReference type="GO" id="GO:0003677">
    <property type="term" value="F:DNA binding"/>
    <property type="evidence" value="ECO:0007669"/>
    <property type="project" value="UniProtKB-UniRule"/>
</dbReference>
<sequence>MPTTLRTSAAQQQIQIYLRFSGTRVQCTHVRMLDVQNNDSVVSQEKFDEIVKELEHLKTVRRTEIAKNLEYARSLGDLSENAEYQDARDLQAATEERIKKLEELVKHTKILTDGKKKNEVGFSSKVSIKKEGSTEVHEYTIVGSEEADMRVKKLSHNSPLGAALMGKKKGDVFTFETPSGKQTYTIERVV</sequence>
<keyword evidence="12" id="KW-0251">Elongation factor</keyword>
<evidence type="ECO:0000256" key="2">
    <source>
        <dbReference type="ARBA" id="ARBA00013729"/>
    </source>
</evidence>
<dbReference type="InterPro" id="IPR028624">
    <property type="entry name" value="Tscrpt_elong_fac_GreA/B"/>
</dbReference>
<dbReference type="GO" id="GO:0006354">
    <property type="term" value="P:DNA-templated transcription elongation"/>
    <property type="evidence" value="ECO:0007669"/>
    <property type="project" value="TreeGrafter"/>
</dbReference>
<dbReference type="InterPro" id="IPR036805">
    <property type="entry name" value="Tscrpt_elong_fac_GreA/B_N_sf"/>
</dbReference>
<evidence type="ECO:0000256" key="1">
    <source>
        <dbReference type="ARBA" id="ARBA00008213"/>
    </source>
</evidence>